<sequence>MSFLDRWFRRAKPYKVMLHSLSREEITGRCRAVAHSYKEQGVATPFAVYRQIVDALVVTPGFDVRPMSQLMAPVDEEKVVISLRHDLDGDIVTGVRAARYLARKGLPGSFYLLHTSHYYGVVENNVFHRFAGLESFVAELIATGCELGLHCDPLYLYCVHNINGAEAVRSEIAWLGSLGVKVSGTVAHNSAIVFGAENFEVFQNKSIGGRRSFTYKGKNFPLHVLDEAKLGLTYEGNYPVLPESLDSDKVAEYLRLSTSDCVRNMEWLRYYFLDNPFFGRGYDVDIWLLGCDAWVIAKRGKGAEVLWPVKTKDVLAYLEQLGGGVRVVICVHPEYISGD</sequence>
<keyword evidence="2" id="KW-1185">Reference proteome</keyword>
<dbReference type="Proteomes" id="UP000306585">
    <property type="component" value="Unassembled WGS sequence"/>
</dbReference>
<name>A0A5R9GVU6_9PROT</name>
<dbReference type="AlphaFoldDB" id="A0A5R9GVU6"/>
<evidence type="ECO:0000313" key="1">
    <source>
        <dbReference type="EMBL" id="TLS69035.1"/>
    </source>
</evidence>
<protein>
    <recommendedName>
        <fullName evidence="3">Polysaccharide deacetylase</fullName>
    </recommendedName>
</protein>
<gene>
    <name evidence="1" type="ORF">FEF65_00630</name>
</gene>
<accession>A0A5R9GVU6</accession>
<organism evidence="1 2">
    <name type="scientific">Mariprofundus erugo</name>
    <dbReference type="NCBI Taxonomy" id="2528639"/>
    <lineage>
        <taxon>Bacteria</taxon>
        <taxon>Pseudomonadati</taxon>
        <taxon>Pseudomonadota</taxon>
        <taxon>Candidatius Mariprofundia</taxon>
        <taxon>Mariprofundales</taxon>
        <taxon>Mariprofundaceae</taxon>
        <taxon>Mariprofundus</taxon>
    </lineage>
</organism>
<comment type="caution">
    <text evidence="1">The sequence shown here is derived from an EMBL/GenBank/DDBJ whole genome shotgun (WGS) entry which is preliminary data.</text>
</comment>
<dbReference type="RefSeq" id="WP_138237850.1">
    <property type="nucleotide sequence ID" value="NZ_VBRY01000001.1"/>
</dbReference>
<dbReference type="EMBL" id="VBRY01000001">
    <property type="protein sequence ID" value="TLS69035.1"/>
    <property type="molecule type" value="Genomic_DNA"/>
</dbReference>
<proteinExistence type="predicted"/>
<evidence type="ECO:0000313" key="2">
    <source>
        <dbReference type="Proteomes" id="UP000306585"/>
    </source>
</evidence>
<reference evidence="1 2" key="1">
    <citation type="journal article" date="2019" name="Appl. Environ. Microbiol.">
        <title>Environmental Evidence and Genomic Insight of Iron-oxidizing Bacteria Preference Towards More Corrosion Resistant Stainless Steel at Higher Salinities.</title>
        <authorList>
            <person name="Garrison C.E."/>
            <person name="Price K.A."/>
            <person name="Field E.K."/>
        </authorList>
    </citation>
    <scope>NUCLEOTIDE SEQUENCE [LARGE SCALE GENOMIC DNA]</scope>
    <source>
        <strain evidence="1 2">P3</strain>
    </source>
</reference>
<evidence type="ECO:0008006" key="3">
    <source>
        <dbReference type="Google" id="ProtNLM"/>
    </source>
</evidence>